<sequence precursor="true">MNRIKRAVAVACFGATTALLLSGCSRGPQKFDISGTVTVDGMPVEKATIMFAPVVGTADQIATGRIENGAYAVESLPGEKYVRFAGLAGNEKPIPFHYISGSEITANVTEDATDVNFELTRSTRRRR</sequence>
<evidence type="ECO:0008006" key="4">
    <source>
        <dbReference type="Google" id="ProtNLM"/>
    </source>
</evidence>
<protein>
    <recommendedName>
        <fullName evidence="4">Carboxypeptidase regulatory-like domain-containing protein</fullName>
    </recommendedName>
</protein>
<keyword evidence="1" id="KW-0732">Signal</keyword>
<evidence type="ECO:0000313" key="3">
    <source>
        <dbReference type="Proteomes" id="UP000318878"/>
    </source>
</evidence>
<proteinExistence type="predicted"/>
<comment type="caution">
    <text evidence="2">The sequence shown here is derived from an EMBL/GenBank/DDBJ whole genome shotgun (WGS) entry which is preliminary data.</text>
</comment>
<name>A0A5C5UUU9_9BACT</name>
<evidence type="ECO:0000256" key="1">
    <source>
        <dbReference type="SAM" id="SignalP"/>
    </source>
</evidence>
<accession>A0A5C5UUU9</accession>
<dbReference type="OrthoDB" id="291697at2"/>
<gene>
    <name evidence="2" type="ORF">Enr8_50630</name>
</gene>
<dbReference type="PROSITE" id="PS51257">
    <property type="entry name" value="PROKAR_LIPOPROTEIN"/>
    <property type="match status" value="1"/>
</dbReference>
<feature type="signal peptide" evidence="1">
    <location>
        <begin position="1"/>
        <end position="20"/>
    </location>
</feature>
<keyword evidence="3" id="KW-1185">Reference proteome</keyword>
<evidence type="ECO:0000313" key="2">
    <source>
        <dbReference type="EMBL" id="TWT29262.1"/>
    </source>
</evidence>
<dbReference type="EMBL" id="SJPF01000009">
    <property type="protein sequence ID" value="TWT29262.1"/>
    <property type="molecule type" value="Genomic_DNA"/>
</dbReference>
<feature type="chain" id="PRO_5023137990" description="Carboxypeptidase regulatory-like domain-containing protein" evidence="1">
    <location>
        <begin position="21"/>
        <end position="127"/>
    </location>
</feature>
<dbReference type="RefSeq" id="WP_146437066.1">
    <property type="nucleotide sequence ID" value="NZ_SJPF01000009.1"/>
</dbReference>
<reference evidence="2 3" key="1">
    <citation type="submission" date="2019-02" db="EMBL/GenBank/DDBJ databases">
        <title>Deep-cultivation of Planctomycetes and their phenomic and genomic characterization uncovers novel biology.</title>
        <authorList>
            <person name="Wiegand S."/>
            <person name="Jogler M."/>
            <person name="Boedeker C."/>
            <person name="Pinto D."/>
            <person name="Vollmers J."/>
            <person name="Rivas-Marin E."/>
            <person name="Kohn T."/>
            <person name="Peeters S.H."/>
            <person name="Heuer A."/>
            <person name="Rast P."/>
            <person name="Oberbeckmann S."/>
            <person name="Bunk B."/>
            <person name="Jeske O."/>
            <person name="Meyerdierks A."/>
            <person name="Storesund J.E."/>
            <person name="Kallscheuer N."/>
            <person name="Luecker S."/>
            <person name="Lage O.M."/>
            <person name="Pohl T."/>
            <person name="Merkel B.J."/>
            <person name="Hornburger P."/>
            <person name="Mueller R.-W."/>
            <person name="Bruemmer F."/>
            <person name="Labrenz M."/>
            <person name="Spormann A.M."/>
            <person name="Op Den Camp H."/>
            <person name="Overmann J."/>
            <person name="Amann R."/>
            <person name="Jetten M.S.M."/>
            <person name="Mascher T."/>
            <person name="Medema M.H."/>
            <person name="Devos D.P."/>
            <person name="Kaster A.-K."/>
            <person name="Ovreas L."/>
            <person name="Rohde M."/>
            <person name="Galperin M.Y."/>
            <person name="Jogler C."/>
        </authorList>
    </citation>
    <scope>NUCLEOTIDE SEQUENCE [LARGE SCALE GENOMIC DNA]</scope>
    <source>
        <strain evidence="2 3">Enr8</strain>
    </source>
</reference>
<organism evidence="2 3">
    <name type="scientific">Blastopirellula retiformator</name>
    <dbReference type="NCBI Taxonomy" id="2527970"/>
    <lineage>
        <taxon>Bacteria</taxon>
        <taxon>Pseudomonadati</taxon>
        <taxon>Planctomycetota</taxon>
        <taxon>Planctomycetia</taxon>
        <taxon>Pirellulales</taxon>
        <taxon>Pirellulaceae</taxon>
        <taxon>Blastopirellula</taxon>
    </lineage>
</organism>
<dbReference type="AlphaFoldDB" id="A0A5C5UUU9"/>
<dbReference type="Proteomes" id="UP000318878">
    <property type="component" value="Unassembled WGS sequence"/>
</dbReference>